<organism evidence="3 5">
    <name type="scientific">Puccinia graminis f. sp. tritici</name>
    <dbReference type="NCBI Taxonomy" id="56615"/>
    <lineage>
        <taxon>Eukaryota</taxon>
        <taxon>Fungi</taxon>
        <taxon>Dikarya</taxon>
        <taxon>Basidiomycota</taxon>
        <taxon>Pucciniomycotina</taxon>
        <taxon>Pucciniomycetes</taxon>
        <taxon>Pucciniales</taxon>
        <taxon>Pucciniaceae</taxon>
        <taxon>Puccinia</taxon>
    </lineage>
</organism>
<dbReference type="EMBL" id="VSWC01000184">
    <property type="protein sequence ID" value="KAA1067839.1"/>
    <property type="molecule type" value="Genomic_DNA"/>
</dbReference>
<comment type="caution">
    <text evidence="3">The sequence shown here is derived from an EMBL/GenBank/DDBJ whole genome shotgun (WGS) entry which is preliminary data.</text>
</comment>
<dbReference type="AlphaFoldDB" id="A0A5B0NXF4"/>
<feature type="region of interest" description="Disordered" evidence="1">
    <location>
        <begin position="25"/>
        <end position="49"/>
    </location>
</feature>
<name>A0A5B0NXF4_PUCGR</name>
<feature type="region of interest" description="Disordered" evidence="1">
    <location>
        <begin position="75"/>
        <end position="99"/>
    </location>
</feature>
<evidence type="ECO:0000313" key="4">
    <source>
        <dbReference type="Proteomes" id="UP000324748"/>
    </source>
</evidence>
<dbReference type="Proteomes" id="UP000325313">
    <property type="component" value="Unassembled WGS sequence"/>
</dbReference>
<evidence type="ECO:0000313" key="3">
    <source>
        <dbReference type="EMBL" id="KAA1093412.1"/>
    </source>
</evidence>
<proteinExistence type="predicted"/>
<sequence length="99" mass="10691">MRTYGEIRIQVRIRIESRQSISVQVGNPDAGATVPATPGPQQMQGEPSWDPDWELEAAGSQQGFDKGSDTAALNLKQVPSPGRRAVVKLGSTRPAQHAR</sequence>
<dbReference type="EMBL" id="VDEP01000374">
    <property type="protein sequence ID" value="KAA1093412.1"/>
    <property type="molecule type" value="Genomic_DNA"/>
</dbReference>
<accession>A0A5B0NXF4</accession>
<evidence type="ECO:0000256" key="1">
    <source>
        <dbReference type="SAM" id="MobiDB-lite"/>
    </source>
</evidence>
<evidence type="ECO:0000313" key="2">
    <source>
        <dbReference type="EMBL" id="KAA1067839.1"/>
    </source>
</evidence>
<evidence type="ECO:0000313" key="5">
    <source>
        <dbReference type="Proteomes" id="UP000325313"/>
    </source>
</evidence>
<keyword evidence="4" id="KW-1185">Reference proteome</keyword>
<dbReference type="Proteomes" id="UP000324748">
    <property type="component" value="Unassembled WGS sequence"/>
</dbReference>
<protein>
    <submittedName>
        <fullName evidence="3">Uncharacterized protein</fullName>
    </submittedName>
</protein>
<reference evidence="4 5" key="1">
    <citation type="submission" date="2019-05" db="EMBL/GenBank/DDBJ databases">
        <title>Emergence of the Ug99 lineage of the wheat stem rust pathogen through somatic hybridization.</title>
        <authorList>
            <person name="Li F."/>
            <person name="Upadhyaya N.M."/>
            <person name="Sperschneider J."/>
            <person name="Matny O."/>
            <person name="Nguyen-Phuc H."/>
            <person name="Mago R."/>
            <person name="Raley C."/>
            <person name="Miller M.E."/>
            <person name="Silverstein K.A.T."/>
            <person name="Henningsen E."/>
            <person name="Hirsch C.D."/>
            <person name="Visser B."/>
            <person name="Pretorius Z.A."/>
            <person name="Steffenson B.J."/>
            <person name="Schwessinger B."/>
            <person name="Dodds P.N."/>
            <person name="Figueroa M."/>
        </authorList>
    </citation>
    <scope>NUCLEOTIDE SEQUENCE [LARGE SCALE GENOMIC DNA]</scope>
    <source>
        <strain evidence="2">21-0</strain>
        <strain evidence="3 5">Ug99</strain>
    </source>
</reference>
<gene>
    <name evidence="2" type="ORF">PGT21_018431</name>
    <name evidence="3" type="ORF">PGTUg99_010256</name>
</gene>